<name>A0ABQ9QGS7_9PEZI</name>
<evidence type="ECO:0000313" key="2">
    <source>
        <dbReference type="EMBL" id="KAK1466158.1"/>
    </source>
</evidence>
<dbReference type="Proteomes" id="UP001227543">
    <property type="component" value="Unassembled WGS sequence"/>
</dbReference>
<comment type="caution">
    <text evidence="2">The sequence shown here is derived from an EMBL/GenBank/DDBJ whole genome shotgun (WGS) entry which is preliminary data.</text>
</comment>
<evidence type="ECO:0000313" key="3">
    <source>
        <dbReference type="Proteomes" id="UP001227543"/>
    </source>
</evidence>
<proteinExistence type="predicted"/>
<gene>
    <name evidence="2" type="ORF">CTAM01_17042</name>
</gene>
<feature type="region of interest" description="Disordered" evidence="1">
    <location>
        <begin position="149"/>
        <end position="175"/>
    </location>
</feature>
<feature type="compositionally biased region" description="Basic residues" evidence="1">
    <location>
        <begin position="102"/>
        <end position="112"/>
    </location>
</feature>
<protein>
    <submittedName>
        <fullName evidence="2">Uncharacterized protein</fullName>
    </submittedName>
</protein>
<feature type="region of interest" description="Disordered" evidence="1">
    <location>
        <begin position="90"/>
        <end position="136"/>
    </location>
</feature>
<accession>A0ABQ9QGS7</accession>
<feature type="compositionally biased region" description="Basic and acidic residues" evidence="1">
    <location>
        <begin position="165"/>
        <end position="175"/>
    </location>
</feature>
<evidence type="ECO:0000256" key="1">
    <source>
        <dbReference type="SAM" id="MobiDB-lite"/>
    </source>
</evidence>
<dbReference type="GeneID" id="85417272"/>
<organism evidence="2 3">
    <name type="scientific">Colletotrichum tamarilloi</name>
    <dbReference type="NCBI Taxonomy" id="1209934"/>
    <lineage>
        <taxon>Eukaryota</taxon>
        <taxon>Fungi</taxon>
        <taxon>Dikarya</taxon>
        <taxon>Ascomycota</taxon>
        <taxon>Pezizomycotina</taxon>
        <taxon>Sordariomycetes</taxon>
        <taxon>Hypocreomycetidae</taxon>
        <taxon>Glomerellales</taxon>
        <taxon>Glomerellaceae</taxon>
        <taxon>Colletotrichum</taxon>
        <taxon>Colletotrichum acutatum species complex</taxon>
    </lineage>
</organism>
<reference evidence="2 3" key="1">
    <citation type="submission" date="2016-10" db="EMBL/GenBank/DDBJ databases">
        <title>The genome sequence of Colletotrichum fioriniae PJ7.</title>
        <authorList>
            <person name="Baroncelli R."/>
        </authorList>
    </citation>
    <scope>NUCLEOTIDE SEQUENCE [LARGE SCALE GENOMIC DNA]</scope>
    <source>
        <strain evidence="2 3">Tom-12</strain>
    </source>
</reference>
<sequence length="175" mass="19162">MTAPLRAAPTDSIFEQRDPMGRSHTLDPDGGVVLVLENTNPAFALWDQCTTAGLQELNLCQPDSATHPETRARGEHARLTSVSWNSISALKAGPKAEGSFRKLSKKDKRKKRRQEESKSPTVANIDPLQAQQMTLSNTTTLIPIHYATADHTGGLSSGLSPQSSKQDEYGRRVRQ</sequence>
<dbReference type="EMBL" id="MLFU01000315">
    <property type="protein sequence ID" value="KAK1466158.1"/>
    <property type="molecule type" value="Genomic_DNA"/>
</dbReference>
<keyword evidence="3" id="KW-1185">Reference proteome</keyword>
<dbReference type="RefSeq" id="XP_060372391.1">
    <property type="nucleotide sequence ID" value="XM_060533034.1"/>
</dbReference>